<feature type="non-terminal residue" evidence="1">
    <location>
        <position position="94"/>
    </location>
</feature>
<proteinExistence type="predicted"/>
<organism evidence="1 2">
    <name type="scientific">Aphis craccivora</name>
    <name type="common">Cowpea aphid</name>
    <dbReference type="NCBI Taxonomy" id="307492"/>
    <lineage>
        <taxon>Eukaryota</taxon>
        <taxon>Metazoa</taxon>
        <taxon>Ecdysozoa</taxon>
        <taxon>Arthropoda</taxon>
        <taxon>Hexapoda</taxon>
        <taxon>Insecta</taxon>
        <taxon>Pterygota</taxon>
        <taxon>Neoptera</taxon>
        <taxon>Paraneoptera</taxon>
        <taxon>Hemiptera</taxon>
        <taxon>Sternorrhyncha</taxon>
        <taxon>Aphidomorpha</taxon>
        <taxon>Aphidoidea</taxon>
        <taxon>Aphididae</taxon>
        <taxon>Aphidini</taxon>
        <taxon>Aphis</taxon>
        <taxon>Aphis</taxon>
    </lineage>
</organism>
<evidence type="ECO:0000313" key="1">
    <source>
        <dbReference type="EMBL" id="KAF0731656.1"/>
    </source>
</evidence>
<accession>A0A6G0WVZ6</accession>
<keyword evidence="2" id="KW-1185">Reference proteome</keyword>
<protein>
    <submittedName>
        <fullName evidence="1">Uncharacterized protein</fullName>
    </submittedName>
</protein>
<dbReference type="EMBL" id="VUJU01008378">
    <property type="protein sequence ID" value="KAF0731656.1"/>
    <property type="molecule type" value="Genomic_DNA"/>
</dbReference>
<evidence type="ECO:0000313" key="2">
    <source>
        <dbReference type="Proteomes" id="UP000478052"/>
    </source>
</evidence>
<sequence>METLNSIQTLSYIKFRSNNTRKLTSKQQKNNKYLENCMTDYINEKITPKPVQLRRKMCVIKREPIRLNLIKYLFQTGTNSACGVGAREPIRYQP</sequence>
<dbReference type="AlphaFoldDB" id="A0A6G0WVZ6"/>
<dbReference type="Proteomes" id="UP000478052">
    <property type="component" value="Unassembled WGS sequence"/>
</dbReference>
<comment type="caution">
    <text evidence="1">The sequence shown here is derived from an EMBL/GenBank/DDBJ whole genome shotgun (WGS) entry which is preliminary data.</text>
</comment>
<reference evidence="1 2" key="1">
    <citation type="submission" date="2019-08" db="EMBL/GenBank/DDBJ databases">
        <title>Whole genome of Aphis craccivora.</title>
        <authorList>
            <person name="Voronova N.V."/>
            <person name="Shulinski R.S."/>
            <person name="Bandarenka Y.V."/>
            <person name="Zhorov D.G."/>
            <person name="Warner D."/>
        </authorList>
    </citation>
    <scope>NUCLEOTIDE SEQUENCE [LARGE SCALE GENOMIC DNA]</scope>
    <source>
        <strain evidence="1">180601</strain>
        <tissue evidence="1">Whole Body</tissue>
    </source>
</reference>
<gene>
    <name evidence="1" type="ORF">FWK35_00034766</name>
</gene>
<name>A0A6G0WVZ6_APHCR</name>
<dbReference type="OrthoDB" id="10613622at2759"/>